<organism evidence="2 3">
    <name type="scientific">Psylliodes chrysocephalus</name>
    <dbReference type="NCBI Taxonomy" id="3402493"/>
    <lineage>
        <taxon>Eukaryota</taxon>
        <taxon>Metazoa</taxon>
        <taxon>Ecdysozoa</taxon>
        <taxon>Arthropoda</taxon>
        <taxon>Hexapoda</taxon>
        <taxon>Insecta</taxon>
        <taxon>Pterygota</taxon>
        <taxon>Neoptera</taxon>
        <taxon>Endopterygota</taxon>
        <taxon>Coleoptera</taxon>
        <taxon>Polyphaga</taxon>
        <taxon>Cucujiformia</taxon>
        <taxon>Chrysomeloidea</taxon>
        <taxon>Chrysomelidae</taxon>
        <taxon>Galerucinae</taxon>
        <taxon>Alticini</taxon>
        <taxon>Psylliodes</taxon>
    </lineage>
</organism>
<dbReference type="AlphaFoldDB" id="A0A9P0CHZ0"/>
<feature type="domain" description="DUF8207" evidence="1">
    <location>
        <begin position="137"/>
        <end position="235"/>
    </location>
</feature>
<gene>
    <name evidence="2" type="ORF">PSYICH_LOCUS612</name>
</gene>
<dbReference type="OrthoDB" id="6781201at2759"/>
<evidence type="ECO:0000313" key="2">
    <source>
        <dbReference type="EMBL" id="CAH1098441.1"/>
    </source>
</evidence>
<dbReference type="Pfam" id="PF26634">
    <property type="entry name" value="DUF8207"/>
    <property type="match status" value="1"/>
</dbReference>
<sequence>MKIEKQKTSLPVKNYDITTIKRKFKLYKQQRQKTQKQYREQLEPLVNPIQELFSKAKPPIIKKELKVESPSTPQSKYSKIFPNLSTQIESHEFEPVIEPDLNEISTFNELPNLYLNKFHPSIREYIEGKISDTENAYDNTFGVYFSPEFRDWAIGDSPIIFKESGNVEVKEKEYEGTKGLYELLFKQNPIEFTPQDLNTYINIIKKSNAQFLGYDPSRGLSTSNAKKFVEIIKPIIKKKTHEKQQSTILETPKRNLRSKTSKTNLMEKHGEGDDGFYRLDNNTSKYKIPITGKVENIQCYPTNLNVLYKTESDNIEKILNSNIINKGDILQFYINSTSDELFVEFIIQCPLEKDKEDSCF</sequence>
<proteinExistence type="predicted"/>
<dbReference type="PANTHER" id="PTHR35374:SF1">
    <property type="entry name" value="PROTEIN KINASE DOMAIN-CONTAINING PROTEIN"/>
    <property type="match status" value="1"/>
</dbReference>
<dbReference type="EMBL" id="OV651813">
    <property type="protein sequence ID" value="CAH1098441.1"/>
    <property type="molecule type" value="Genomic_DNA"/>
</dbReference>
<keyword evidence="3" id="KW-1185">Reference proteome</keyword>
<accession>A0A9P0CHZ0</accession>
<reference evidence="2" key="1">
    <citation type="submission" date="2022-01" db="EMBL/GenBank/DDBJ databases">
        <authorList>
            <person name="King R."/>
        </authorList>
    </citation>
    <scope>NUCLEOTIDE SEQUENCE</scope>
</reference>
<evidence type="ECO:0000313" key="3">
    <source>
        <dbReference type="Proteomes" id="UP001153636"/>
    </source>
</evidence>
<dbReference type="Proteomes" id="UP001153636">
    <property type="component" value="Chromosome 1"/>
</dbReference>
<evidence type="ECO:0000259" key="1">
    <source>
        <dbReference type="Pfam" id="PF26634"/>
    </source>
</evidence>
<dbReference type="InterPro" id="IPR058520">
    <property type="entry name" value="DUF8207"/>
</dbReference>
<protein>
    <recommendedName>
        <fullName evidence="1">DUF8207 domain-containing protein</fullName>
    </recommendedName>
</protein>
<dbReference type="PANTHER" id="PTHR35374">
    <property type="entry name" value="CYCLIN-DEPENDENT KINASE 11A-LIKE"/>
    <property type="match status" value="1"/>
</dbReference>
<name>A0A9P0CHZ0_9CUCU</name>